<evidence type="ECO:0000313" key="9">
    <source>
        <dbReference type="Proteomes" id="UP000053660"/>
    </source>
</evidence>
<accession>A0A0B1SGJ9</accession>
<organism evidence="8 9">
    <name type="scientific">Oesophagostomum dentatum</name>
    <name type="common">Nodular worm</name>
    <dbReference type="NCBI Taxonomy" id="61180"/>
    <lineage>
        <taxon>Eukaryota</taxon>
        <taxon>Metazoa</taxon>
        <taxon>Ecdysozoa</taxon>
        <taxon>Nematoda</taxon>
        <taxon>Chromadorea</taxon>
        <taxon>Rhabditida</taxon>
        <taxon>Rhabditina</taxon>
        <taxon>Rhabditomorpha</taxon>
        <taxon>Strongyloidea</taxon>
        <taxon>Strongylidae</taxon>
        <taxon>Oesophagostomum</taxon>
    </lineage>
</organism>
<evidence type="ECO:0000256" key="3">
    <source>
        <dbReference type="ARBA" id="ARBA00022525"/>
    </source>
</evidence>
<dbReference type="GO" id="GO:0008289">
    <property type="term" value="F:lipid binding"/>
    <property type="evidence" value="ECO:0007669"/>
    <property type="project" value="UniProtKB-KW"/>
</dbReference>
<keyword evidence="9" id="KW-1185">Reference proteome</keyword>
<dbReference type="InterPro" id="IPR008632">
    <property type="entry name" value="Gp-FAR-1"/>
</dbReference>
<reference evidence="8 9" key="1">
    <citation type="submission" date="2014-03" db="EMBL/GenBank/DDBJ databases">
        <title>Draft genome of the hookworm Oesophagostomum dentatum.</title>
        <authorList>
            <person name="Mitreva M."/>
        </authorList>
    </citation>
    <scope>NUCLEOTIDE SEQUENCE [LARGE SCALE GENOMIC DNA]</scope>
    <source>
        <strain evidence="8 9">OD-Hann</strain>
    </source>
</reference>
<dbReference type="EMBL" id="KN580312">
    <property type="protein sequence ID" value="KHJ82335.1"/>
    <property type="molecule type" value="Genomic_DNA"/>
</dbReference>
<keyword evidence="3" id="KW-0964">Secreted</keyword>
<sequence>MRLLISAALVIGALAITTDKPFSLNVDTLNEMIDDLKKHKDSIPSFVMDPITNLTEEEKTQIVEFVNNLKKEQVERINSLKQLVQLAEEQAPLVGKKFKAIYDEFVERSSKVTTEGQQFINMVSP</sequence>
<feature type="signal peptide" evidence="7">
    <location>
        <begin position="1"/>
        <end position="15"/>
    </location>
</feature>
<dbReference type="GO" id="GO:0005576">
    <property type="term" value="C:extracellular region"/>
    <property type="evidence" value="ECO:0007669"/>
    <property type="project" value="UniProtKB-SubCell"/>
</dbReference>
<evidence type="ECO:0000313" key="8">
    <source>
        <dbReference type="EMBL" id="KHJ82335.1"/>
    </source>
</evidence>
<keyword evidence="6" id="KW-0446">Lipid-binding</keyword>
<comment type="subcellular location">
    <subcellularLocation>
        <location evidence="1">Secreted</location>
    </subcellularLocation>
</comment>
<keyword evidence="5" id="KW-0175">Coiled coil</keyword>
<evidence type="ECO:0000256" key="2">
    <source>
        <dbReference type="ARBA" id="ARBA00006648"/>
    </source>
</evidence>
<dbReference type="OrthoDB" id="5786599at2759"/>
<feature type="chain" id="PRO_5012813785" description="SXP/RAL-2 family protein Ani s 5-like cation-binding domain-containing protein" evidence="7">
    <location>
        <begin position="16"/>
        <end position="125"/>
    </location>
</feature>
<dbReference type="Proteomes" id="UP000053660">
    <property type="component" value="Unassembled WGS sequence"/>
</dbReference>
<dbReference type="AlphaFoldDB" id="A0A0B1SGJ9"/>
<evidence type="ECO:0000256" key="1">
    <source>
        <dbReference type="ARBA" id="ARBA00004613"/>
    </source>
</evidence>
<name>A0A0B1SGJ9_OESDE</name>
<gene>
    <name evidence="8" type="ORF">OESDEN_17972</name>
</gene>
<evidence type="ECO:0000256" key="6">
    <source>
        <dbReference type="ARBA" id="ARBA00023121"/>
    </source>
</evidence>
<comment type="similarity">
    <text evidence="2">Belongs to the fatty-acid and retinol-binding protein (FARBP) family.</text>
</comment>
<evidence type="ECO:0000256" key="7">
    <source>
        <dbReference type="SAM" id="SignalP"/>
    </source>
</evidence>
<dbReference type="Gene3D" id="1.20.120.1100">
    <property type="match status" value="1"/>
</dbReference>
<protein>
    <recommendedName>
        <fullName evidence="10">SXP/RAL-2 family protein Ani s 5-like cation-binding domain-containing protein</fullName>
    </recommendedName>
</protein>
<keyword evidence="4 7" id="KW-0732">Signal</keyword>
<evidence type="ECO:0000256" key="4">
    <source>
        <dbReference type="ARBA" id="ARBA00022729"/>
    </source>
</evidence>
<evidence type="ECO:0000256" key="5">
    <source>
        <dbReference type="ARBA" id="ARBA00023054"/>
    </source>
</evidence>
<proteinExistence type="inferred from homology"/>
<dbReference type="Pfam" id="PF05823">
    <property type="entry name" value="Gp-FAR-1"/>
    <property type="match status" value="1"/>
</dbReference>
<evidence type="ECO:0008006" key="10">
    <source>
        <dbReference type="Google" id="ProtNLM"/>
    </source>
</evidence>